<gene>
    <name evidence="2" type="ORF">FRZ44_43030</name>
</gene>
<reference evidence="2 3" key="1">
    <citation type="submission" date="2019-08" db="EMBL/GenBank/DDBJ databases">
        <title>Hyperibacter terrae gen. nov., sp. nov. and Hyperibacter viscosus sp. nov., two new members in the family Rhodospirillaceae isolated from the rhizosphere of Hypericum perforatum.</title>
        <authorList>
            <person name="Noviana Z."/>
        </authorList>
    </citation>
    <scope>NUCLEOTIDE SEQUENCE [LARGE SCALE GENOMIC DNA]</scope>
    <source>
        <strain evidence="2 3">R5913</strain>
    </source>
</reference>
<evidence type="ECO:0008006" key="4">
    <source>
        <dbReference type="Google" id="ProtNLM"/>
    </source>
</evidence>
<dbReference type="OrthoDB" id="9131747at2"/>
<protein>
    <recommendedName>
        <fullName evidence="4">Lipoprotein</fullName>
    </recommendedName>
</protein>
<evidence type="ECO:0000313" key="2">
    <source>
        <dbReference type="EMBL" id="QEX18991.1"/>
    </source>
</evidence>
<dbReference type="AlphaFoldDB" id="A0A5J6MP76"/>
<keyword evidence="1" id="KW-0732">Signal</keyword>
<proteinExistence type="predicted"/>
<accession>A0A5J6MP76</accession>
<dbReference type="RefSeq" id="WP_151179095.1">
    <property type="nucleotide sequence ID" value="NZ_CP042906.1"/>
</dbReference>
<feature type="chain" id="PRO_5023840438" description="Lipoprotein" evidence="1">
    <location>
        <begin position="21"/>
        <end position="108"/>
    </location>
</feature>
<evidence type="ECO:0000313" key="3">
    <source>
        <dbReference type="Proteomes" id="UP000326202"/>
    </source>
</evidence>
<dbReference type="PROSITE" id="PS51257">
    <property type="entry name" value="PROKAR_LIPOPROTEIN"/>
    <property type="match status" value="1"/>
</dbReference>
<keyword evidence="3" id="KW-1185">Reference proteome</keyword>
<dbReference type="KEGG" id="htq:FRZ44_43030"/>
<name>A0A5J6MP76_9PROT</name>
<dbReference type="EMBL" id="CP042906">
    <property type="protein sequence ID" value="QEX18991.1"/>
    <property type="molecule type" value="Genomic_DNA"/>
</dbReference>
<evidence type="ECO:0000256" key="1">
    <source>
        <dbReference type="SAM" id="SignalP"/>
    </source>
</evidence>
<sequence length="108" mass="10860">MKAIVLSAARLVMIAGLGIAVVSCGKSGGGVEGNTYEANGGTFQIQFKPDGKATVALGPMAGDCTYAQKDKTVSVTCEGDKIDFTVNDDGSISGPPDGMVGTLTKKAS</sequence>
<dbReference type="Proteomes" id="UP000326202">
    <property type="component" value="Chromosome"/>
</dbReference>
<organism evidence="2 3">
    <name type="scientific">Hypericibacter terrae</name>
    <dbReference type="NCBI Taxonomy" id="2602015"/>
    <lineage>
        <taxon>Bacteria</taxon>
        <taxon>Pseudomonadati</taxon>
        <taxon>Pseudomonadota</taxon>
        <taxon>Alphaproteobacteria</taxon>
        <taxon>Rhodospirillales</taxon>
        <taxon>Dongiaceae</taxon>
        <taxon>Hypericibacter</taxon>
    </lineage>
</organism>
<feature type="signal peptide" evidence="1">
    <location>
        <begin position="1"/>
        <end position="20"/>
    </location>
</feature>